<dbReference type="AlphaFoldDB" id="A0A9D5AA82"/>
<dbReference type="PANTHER" id="PTHR32108">
    <property type="entry name" value="DNA-DIRECTED RNA POLYMERASE SUBUNIT ALPHA"/>
    <property type="match status" value="1"/>
</dbReference>
<dbReference type="EMBL" id="JAMSHJ010000006">
    <property type="protein sequence ID" value="KAI5398180.1"/>
    <property type="molecule type" value="Genomic_DNA"/>
</dbReference>
<proteinExistence type="predicted"/>
<organism evidence="1 2">
    <name type="scientific">Pisum sativum</name>
    <name type="common">Garden pea</name>
    <name type="synonym">Lathyrus oleraceus</name>
    <dbReference type="NCBI Taxonomy" id="3888"/>
    <lineage>
        <taxon>Eukaryota</taxon>
        <taxon>Viridiplantae</taxon>
        <taxon>Streptophyta</taxon>
        <taxon>Embryophyta</taxon>
        <taxon>Tracheophyta</taxon>
        <taxon>Spermatophyta</taxon>
        <taxon>Magnoliopsida</taxon>
        <taxon>eudicotyledons</taxon>
        <taxon>Gunneridae</taxon>
        <taxon>Pentapetalae</taxon>
        <taxon>rosids</taxon>
        <taxon>fabids</taxon>
        <taxon>Fabales</taxon>
        <taxon>Fabaceae</taxon>
        <taxon>Papilionoideae</taxon>
        <taxon>50 kb inversion clade</taxon>
        <taxon>NPAAA clade</taxon>
        <taxon>Hologalegina</taxon>
        <taxon>IRL clade</taxon>
        <taxon>Fabeae</taxon>
        <taxon>Lathyrus</taxon>
    </lineage>
</organism>
<comment type="caution">
    <text evidence="1">The sequence shown here is derived from an EMBL/GenBank/DDBJ whole genome shotgun (WGS) entry which is preliminary data.</text>
</comment>
<dbReference type="PANTHER" id="PTHR32108:SF9">
    <property type="entry name" value="REVERSE TRANSCRIPTASE RNASE H-LIKE DOMAIN-CONTAINING PROTEIN"/>
    <property type="match status" value="1"/>
</dbReference>
<keyword evidence="2" id="KW-1185">Reference proteome</keyword>
<name>A0A9D5AA82_PEA</name>
<dbReference type="CDD" id="cd00303">
    <property type="entry name" value="retropepsin_like"/>
    <property type="match status" value="1"/>
</dbReference>
<dbReference type="SUPFAM" id="SSF50630">
    <property type="entry name" value="Acid proteases"/>
    <property type="match status" value="1"/>
</dbReference>
<accession>A0A9D5AA82</accession>
<protein>
    <submittedName>
        <fullName evidence="1">Uncharacterized protein</fullName>
    </submittedName>
</protein>
<dbReference type="InterPro" id="IPR021109">
    <property type="entry name" value="Peptidase_aspartic_dom_sf"/>
</dbReference>
<dbReference type="PROSITE" id="PS00141">
    <property type="entry name" value="ASP_PROTEASE"/>
    <property type="match status" value="1"/>
</dbReference>
<gene>
    <name evidence="1" type="ORF">KIW84_063825</name>
</gene>
<dbReference type="GO" id="GO:0006508">
    <property type="term" value="P:proteolysis"/>
    <property type="evidence" value="ECO:0007669"/>
    <property type="project" value="InterPro"/>
</dbReference>
<dbReference type="Gramene" id="Psat06G0382500-T1">
    <property type="protein sequence ID" value="KAI5398180.1"/>
    <property type="gene ID" value="KIW84_063825"/>
</dbReference>
<dbReference type="Gene3D" id="2.40.70.10">
    <property type="entry name" value="Acid Proteases"/>
    <property type="match status" value="1"/>
</dbReference>
<reference evidence="1 2" key="1">
    <citation type="journal article" date="2022" name="Nat. Genet.">
        <title>Improved pea reference genome and pan-genome highlight genomic features and evolutionary characteristics.</title>
        <authorList>
            <person name="Yang T."/>
            <person name="Liu R."/>
            <person name="Luo Y."/>
            <person name="Hu S."/>
            <person name="Wang D."/>
            <person name="Wang C."/>
            <person name="Pandey M.K."/>
            <person name="Ge S."/>
            <person name="Xu Q."/>
            <person name="Li N."/>
            <person name="Li G."/>
            <person name="Huang Y."/>
            <person name="Saxena R.K."/>
            <person name="Ji Y."/>
            <person name="Li M."/>
            <person name="Yan X."/>
            <person name="He Y."/>
            <person name="Liu Y."/>
            <person name="Wang X."/>
            <person name="Xiang C."/>
            <person name="Varshney R.K."/>
            <person name="Ding H."/>
            <person name="Gao S."/>
            <person name="Zong X."/>
        </authorList>
    </citation>
    <scope>NUCLEOTIDE SEQUENCE [LARGE SCALE GENOMIC DNA]</scope>
    <source>
        <strain evidence="1 2">cv. Zhongwan 6</strain>
    </source>
</reference>
<evidence type="ECO:0000313" key="1">
    <source>
        <dbReference type="EMBL" id="KAI5398180.1"/>
    </source>
</evidence>
<sequence length="837" mass="93667">MVPDRDQLRAMSQKDKEIFKEYAQRWRELAAQIVPPLEEKEMTKIFLKTLSSFYYERMIASAPSDFTEMVNMGMRLEEGVKEGRLTREEGSSAKRYGAFAKKKDGEAHVVTSHVKPRRPSVRRKTVRPAGNQYQWWYKPELHCVYHSGAPGHDVENCYPLKTKVQDLVRCGILCFEDVGPNVKKNPLSEHGKSVNMVQGCPGKYKVKYVSHIRQSLVEMHRLLCDYSHYEHDHDRCRICSVNRLGCRQVRKDIQEMLDEGVIEILQNRNVDEDEPEVNHAGPIPYSSEKAIPFRYNAVAVEDEKEVSLPSSSVVNIADVSGLIRSSCVFSAPPKPRANDDFVELPIGNAVSTPSPTPVVKPSSTLITPTYVGPSGNVKEDCDEMLRLIKRSEYNVVDQLLQTPSKIFVLSLLLNSEPHREALQKVLDVAYVDHDVTIEQLVSIVANITACNNLSFCDSDLPEEGRDHNLALHISMNCKDDAMSNVLVDTGSSLNILPKTTLLKLSYQGPPMRQSGIVVKAFDGSRKTVIGEVDLPIKIGPSDFQITFQVMDIHPSYSCLLGRPWIHEAGAVTSTLHQKLKFVKNKKLVVVGGEKAFLVSHLSSFSYIDVEDEVGTPFQALSIAEPIEKRTPSFASYKDAKLAIECGATAGLGKMIELEDNKSRDGIGFSSGVFNAQGLFKSGGFIHTGQDEEVVAVLEEDTEDSGNFIIPGGVCNNWVAVDIPTIIHKSTLIKPIEHNDPTPSPNFEFPVFEAEEDDVEEIPDEIIRLLEHEEKIIQPHLENLETVNLGFEDYVREVKIGALLEESVKKGLIELLREYVDVFAWSYEDMPEAQKNSS</sequence>
<dbReference type="InterPro" id="IPR001969">
    <property type="entry name" value="Aspartic_peptidase_AS"/>
</dbReference>
<dbReference type="GO" id="GO:0004190">
    <property type="term" value="F:aspartic-type endopeptidase activity"/>
    <property type="evidence" value="ECO:0007669"/>
    <property type="project" value="InterPro"/>
</dbReference>
<evidence type="ECO:0000313" key="2">
    <source>
        <dbReference type="Proteomes" id="UP001058974"/>
    </source>
</evidence>
<dbReference type="Proteomes" id="UP001058974">
    <property type="component" value="Chromosome 6"/>
</dbReference>